<evidence type="ECO:0000313" key="5">
    <source>
        <dbReference type="EMBL" id="MFD1419171.1"/>
    </source>
</evidence>
<proteinExistence type="predicted"/>
<evidence type="ECO:0000313" key="6">
    <source>
        <dbReference type="Proteomes" id="UP001597251"/>
    </source>
</evidence>
<gene>
    <name evidence="5" type="ORF">ACFQ42_10475</name>
</gene>
<organism evidence="5 6">
    <name type="scientific">Companilactobacillus keshanensis</name>
    <dbReference type="NCBI Taxonomy" id="2486003"/>
    <lineage>
        <taxon>Bacteria</taxon>
        <taxon>Bacillati</taxon>
        <taxon>Bacillota</taxon>
        <taxon>Bacilli</taxon>
        <taxon>Lactobacillales</taxon>
        <taxon>Lactobacillaceae</taxon>
        <taxon>Companilactobacillus</taxon>
    </lineage>
</organism>
<dbReference type="PANTHER" id="PTHR42711:SF17">
    <property type="entry name" value="ABC TRANSPORTER ATP-BINDING PROTEIN"/>
    <property type="match status" value="1"/>
</dbReference>
<dbReference type="SUPFAM" id="SSF52540">
    <property type="entry name" value="P-loop containing nucleoside triphosphate hydrolases"/>
    <property type="match status" value="1"/>
</dbReference>
<comment type="caution">
    <text evidence="5">The sequence shown here is derived from an EMBL/GenBank/DDBJ whole genome shotgun (WGS) entry which is preliminary data.</text>
</comment>
<feature type="domain" description="ABC transporter" evidence="4">
    <location>
        <begin position="20"/>
        <end position="64"/>
    </location>
</feature>
<evidence type="ECO:0000256" key="2">
    <source>
        <dbReference type="ARBA" id="ARBA00022741"/>
    </source>
</evidence>
<accession>A0ABW4BVC8</accession>
<dbReference type="Proteomes" id="UP001597251">
    <property type="component" value="Unassembled WGS sequence"/>
</dbReference>
<reference evidence="6" key="1">
    <citation type="journal article" date="2019" name="Int. J. Syst. Evol. Microbiol.">
        <title>The Global Catalogue of Microorganisms (GCM) 10K type strain sequencing project: providing services to taxonomists for standard genome sequencing and annotation.</title>
        <authorList>
            <consortium name="The Broad Institute Genomics Platform"/>
            <consortium name="The Broad Institute Genome Sequencing Center for Infectious Disease"/>
            <person name="Wu L."/>
            <person name="Ma J."/>
        </authorList>
    </citation>
    <scope>NUCLEOTIDE SEQUENCE [LARGE SCALE GENOMIC DNA]</scope>
    <source>
        <strain evidence="6">CCM 8936</strain>
    </source>
</reference>
<keyword evidence="6" id="KW-1185">Reference proteome</keyword>
<keyword evidence="1" id="KW-0813">Transport</keyword>
<dbReference type="PANTHER" id="PTHR42711">
    <property type="entry name" value="ABC TRANSPORTER ATP-BINDING PROTEIN"/>
    <property type="match status" value="1"/>
</dbReference>
<evidence type="ECO:0000259" key="4">
    <source>
        <dbReference type="Pfam" id="PF00005"/>
    </source>
</evidence>
<sequence length="69" mass="7607">MTSIVTVEHLNKNYGKKEILHNINFNVNKNQIIALIGENGAGKTTLINILLDLISYNSGTVNILDNGRL</sequence>
<dbReference type="Gene3D" id="3.40.50.300">
    <property type="entry name" value="P-loop containing nucleotide triphosphate hydrolases"/>
    <property type="match status" value="1"/>
</dbReference>
<keyword evidence="3 5" id="KW-0067">ATP-binding</keyword>
<evidence type="ECO:0000256" key="1">
    <source>
        <dbReference type="ARBA" id="ARBA00022448"/>
    </source>
</evidence>
<dbReference type="EMBL" id="JBHTOI010000048">
    <property type="protein sequence ID" value="MFD1419171.1"/>
    <property type="molecule type" value="Genomic_DNA"/>
</dbReference>
<keyword evidence="2" id="KW-0547">Nucleotide-binding</keyword>
<dbReference type="Pfam" id="PF00005">
    <property type="entry name" value="ABC_tran"/>
    <property type="match status" value="1"/>
</dbReference>
<evidence type="ECO:0000256" key="3">
    <source>
        <dbReference type="ARBA" id="ARBA00022840"/>
    </source>
</evidence>
<dbReference type="InterPro" id="IPR003439">
    <property type="entry name" value="ABC_transporter-like_ATP-bd"/>
</dbReference>
<dbReference type="InterPro" id="IPR027417">
    <property type="entry name" value="P-loop_NTPase"/>
</dbReference>
<protein>
    <submittedName>
        <fullName evidence="5">ATP-binding cassette domain-containing protein</fullName>
    </submittedName>
</protein>
<name>A0ABW4BVC8_9LACO</name>
<dbReference type="InterPro" id="IPR050763">
    <property type="entry name" value="ABC_transporter_ATP-binding"/>
</dbReference>
<dbReference type="GO" id="GO:0005524">
    <property type="term" value="F:ATP binding"/>
    <property type="evidence" value="ECO:0007669"/>
    <property type="project" value="UniProtKB-KW"/>
</dbReference>
<dbReference type="RefSeq" id="WP_125676089.1">
    <property type="nucleotide sequence ID" value="NZ_JBHTOI010000048.1"/>
</dbReference>